<keyword evidence="5 8" id="KW-1133">Transmembrane helix</keyword>
<comment type="caution">
    <text evidence="9">The sequence shown here is derived from an EMBL/GenBank/DDBJ whole genome shotgun (WGS) entry which is preliminary data.</text>
</comment>
<name>A0ABD3W3J0_SINWO</name>
<evidence type="ECO:0000256" key="5">
    <source>
        <dbReference type="ARBA" id="ARBA00022989"/>
    </source>
</evidence>
<evidence type="ECO:0000313" key="9">
    <source>
        <dbReference type="EMBL" id="KAL3867160.1"/>
    </source>
</evidence>
<feature type="transmembrane region" description="Helical" evidence="8">
    <location>
        <begin position="226"/>
        <end position="250"/>
    </location>
</feature>
<protein>
    <recommendedName>
        <fullName evidence="11">Odorant receptor</fullName>
    </recommendedName>
</protein>
<keyword evidence="3" id="KW-1003">Cell membrane</keyword>
<feature type="transmembrane region" description="Helical" evidence="8">
    <location>
        <begin position="337"/>
        <end position="356"/>
    </location>
</feature>
<dbReference type="Proteomes" id="UP001634394">
    <property type="component" value="Unassembled WGS sequence"/>
</dbReference>
<evidence type="ECO:0008006" key="11">
    <source>
        <dbReference type="Google" id="ProtNLM"/>
    </source>
</evidence>
<evidence type="ECO:0000313" key="10">
    <source>
        <dbReference type="Proteomes" id="UP001634394"/>
    </source>
</evidence>
<feature type="transmembrane region" description="Helical" evidence="8">
    <location>
        <begin position="307"/>
        <end position="325"/>
    </location>
</feature>
<evidence type="ECO:0000256" key="2">
    <source>
        <dbReference type="ARBA" id="ARBA00005327"/>
    </source>
</evidence>
<feature type="transmembrane region" description="Helical" evidence="8">
    <location>
        <begin position="117"/>
        <end position="138"/>
    </location>
</feature>
<feature type="transmembrane region" description="Helical" evidence="8">
    <location>
        <begin position="86"/>
        <end position="105"/>
    </location>
</feature>
<reference evidence="9 10" key="1">
    <citation type="submission" date="2024-11" db="EMBL/GenBank/DDBJ databases">
        <title>Chromosome-level genome assembly of the freshwater bivalve Anodonta woodiana.</title>
        <authorList>
            <person name="Chen X."/>
        </authorList>
    </citation>
    <scope>NUCLEOTIDE SEQUENCE [LARGE SCALE GENOMIC DNA]</scope>
    <source>
        <strain evidence="9">MN2024</strain>
        <tissue evidence="9">Gills</tissue>
    </source>
</reference>
<keyword evidence="7" id="KW-0675">Receptor</keyword>
<dbReference type="AlphaFoldDB" id="A0ABD3W3J0"/>
<comment type="similarity">
    <text evidence="2">Belongs to the insect chemoreceptor superfamily. Gustatory receptor (GR) family. Gr5a subfamily.</text>
</comment>
<dbReference type="InterPro" id="IPR009318">
    <property type="entry name" value="Gustatory_rcpt"/>
</dbReference>
<gene>
    <name evidence="9" type="ORF">ACJMK2_044382</name>
</gene>
<dbReference type="GO" id="GO:0050916">
    <property type="term" value="P:sensory perception of sweet taste"/>
    <property type="evidence" value="ECO:0007669"/>
    <property type="project" value="UniProtKB-ARBA"/>
</dbReference>
<evidence type="ECO:0000256" key="7">
    <source>
        <dbReference type="ARBA" id="ARBA00023170"/>
    </source>
</evidence>
<evidence type="ECO:0000256" key="4">
    <source>
        <dbReference type="ARBA" id="ARBA00022692"/>
    </source>
</evidence>
<feature type="transmembrane region" description="Helical" evidence="8">
    <location>
        <begin position="411"/>
        <end position="430"/>
    </location>
</feature>
<dbReference type="PANTHER" id="PTHR21421:SF29">
    <property type="entry name" value="GUSTATORY RECEPTOR 5A FOR TREHALOSE-RELATED"/>
    <property type="match status" value="1"/>
</dbReference>
<keyword evidence="4 8" id="KW-0812">Transmembrane</keyword>
<organism evidence="9 10">
    <name type="scientific">Sinanodonta woodiana</name>
    <name type="common">Chinese pond mussel</name>
    <name type="synonym">Anodonta woodiana</name>
    <dbReference type="NCBI Taxonomy" id="1069815"/>
    <lineage>
        <taxon>Eukaryota</taxon>
        <taxon>Metazoa</taxon>
        <taxon>Spiralia</taxon>
        <taxon>Lophotrochozoa</taxon>
        <taxon>Mollusca</taxon>
        <taxon>Bivalvia</taxon>
        <taxon>Autobranchia</taxon>
        <taxon>Heteroconchia</taxon>
        <taxon>Palaeoheterodonta</taxon>
        <taxon>Unionida</taxon>
        <taxon>Unionoidea</taxon>
        <taxon>Unionidae</taxon>
        <taxon>Unioninae</taxon>
        <taxon>Sinanodonta</taxon>
    </lineage>
</organism>
<dbReference type="PANTHER" id="PTHR21421">
    <property type="entry name" value="GUSTATORY RECEPTOR"/>
    <property type="match status" value="1"/>
</dbReference>
<proteinExistence type="inferred from homology"/>
<evidence type="ECO:0000256" key="8">
    <source>
        <dbReference type="SAM" id="Phobius"/>
    </source>
</evidence>
<keyword evidence="6 8" id="KW-0472">Membrane</keyword>
<evidence type="ECO:0000256" key="3">
    <source>
        <dbReference type="ARBA" id="ARBA00022475"/>
    </source>
</evidence>
<feature type="transmembrane region" description="Helical" evidence="8">
    <location>
        <begin position="178"/>
        <end position="206"/>
    </location>
</feature>
<dbReference type="EMBL" id="JBJQND010000009">
    <property type="protein sequence ID" value="KAL3867160.1"/>
    <property type="molecule type" value="Genomic_DNA"/>
</dbReference>
<keyword evidence="10" id="KW-1185">Reference proteome</keyword>
<comment type="subcellular location">
    <subcellularLocation>
        <location evidence="1">Cell membrane</location>
        <topology evidence="1">Multi-pass membrane protein</topology>
    </subcellularLocation>
</comment>
<dbReference type="GO" id="GO:0008527">
    <property type="term" value="F:taste receptor activity"/>
    <property type="evidence" value="ECO:0007669"/>
    <property type="project" value="UniProtKB-ARBA"/>
</dbReference>
<sequence length="432" mass="49047">MYHGSRGVGKTKVLQVEPQQPSDEFTTVVSDEIQVPLSMSDVIKPITRSMTLFGVYYWRKNNEIHDPADPDVYTRPGTRAPISSTIIYNIIVLLVLCFGVVRLLVSMVMGGASKEMLLFQMLSFSWEILCTVNGVICLKSSSNRYGHLHVFYKHWQEKVVSDFRELKIQYNNKKLKRAFLITFTIAWILIAFNMVVSGILLFAPLGEVSDMFGLLFTSPFPTNMPLKIAGFIFHCYYSCAWILPAPLVVISNLAIKYGFLALCDAMEREIRLSDDKLTDKLRDFRKAHLNLCRCIEILDKDINILNANWYAVNVPLTCFILYVLINFAEDIFSKAVFMFWLVTGLGYVAVTSFFAASLHETAHSLQEPLLEAETTDITLEKHAQLNMFLVKLNGPSIGFTVLTLITITKELMLTMTYAAVILCFNVIFSYSF</sequence>
<evidence type="ECO:0000256" key="1">
    <source>
        <dbReference type="ARBA" id="ARBA00004651"/>
    </source>
</evidence>
<evidence type="ECO:0000256" key="6">
    <source>
        <dbReference type="ARBA" id="ARBA00023136"/>
    </source>
</evidence>
<dbReference type="Pfam" id="PF06151">
    <property type="entry name" value="Trehalose_recp"/>
    <property type="match status" value="1"/>
</dbReference>
<accession>A0ABD3W3J0</accession>
<dbReference type="GO" id="GO:0005886">
    <property type="term" value="C:plasma membrane"/>
    <property type="evidence" value="ECO:0007669"/>
    <property type="project" value="UniProtKB-SubCell"/>
</dbReference>